<accession>A0ACC1DAZ0</accession>
<sequence length="595" mass="66679">MPRKPDDCEKNEKKQNKKPRKKAMKARSGTTDQIQISKQLLAKKISAPKAHRKNNTSKTLENGKPMPSLAELERMYEDSDNENTEGTENESKTLAEASNVNTTPKLLSSSILQEISLRLMDKISKMLNPTKVLDELPPPPVMKPKKRKKPEEHYIVGCKDRPQVIKKPTTMFCKGSGDYGVDRSAHIEDDEIPKKRAKKSKTANVCKSLFNAKNDEIAEMLKDSAGNISDSSVSSAETVSYDCSNCSPQSIRPPSFSPLPSTSRDDNIINQNEKMFNESFTINKTCNTNNSIDLQNGDNTELVTEDIEIIEVPIETIVLDDELPKKFVQQYSENDSSNHVKIVEPINKINTENESPIVIDDYSNLRIDITCDDDIIEIIDVDDIITANKSIIQKYEKKKLIGTVKTADKILNVNEMQENKKDRNPQIVPNNISTPSNATKVNVNVAETVDLTTPQNKQLAVNTNHCNQNQNISLTSSSNISEIDRVSIEFPLGYNATSTPCNMRNINKQPQQSNRMTPSSNEGLVNKHIDSPQGHNTLRCCPICMESIKGKNIASTLCGHVFCMECIKRSIKYMGKRCPTCRKAFRGIGYHQIFL</sequence>
<comment type="caution">
    <text evidence="1">The sequence shown here is derived from an EMBL/GenBank/DDBJ whole genome shotgun (WGS) entry which is preliminary data.</text>
</comment>
<dbReference type="EMBL" id="CM034391">
    <property type="protein sequence ID" value="KAJ0181000.1"/>
    <property type="molecule type" value="Genomic_DNA"/>
</dbReference>
<gene>
    <name evidence="1" type="ORF">K1T71_003085</name>
</gene>
<name>A0ACC1DAZ0_9NEOP</name>
<organism evidence="1 2">
    <name type="scientific">Dendrolimus kikuchii</name>
    <dbReference type="NCBI Taxonomy" id="765133"/>
    <lineage>
        <taxon>Eukaryota</taxon>
        <taxon>Metazoa</taxon>
        <taxon>Ecdysozoa</taxon>
        <taxon>Arthropoda</taxon>
        <taxon>Hexapoda</taxon>
        <taxon>Insecta</taxon>
        <taxon>Pterygota</taxon>
        <taxon>Neoptera</taxon>
        <taxon>Endopterygota</taxon>
        <taxon>Lepidoptera</taxon>
        <taxon>Glossata</taxon>
        <taxon>Ditrysia</taxon>
        <taxon>Bombycoidea</taxon>
        <taxon>Lasiocampidae</taxon>
        <taxon>Dendrolimus</taxon>
    </lineage>
</organism>
<protein>
    <submittedName>
        <fullName evidence="1">Uncharacterized protein</fullName>
    </submittedName>
</protein>
<reference evidence="1 2" key="1">
    <citation type="journal article" date="2021" name="Front. Genet.">
        <title>Chromosome-Level Genome Assembly Reveals Significant Gene Expansion in the Toll and IMD Signaling Pathways of Dendrolimus kikuchii.</title>
        <authorList>
            <person name="Zhou J."/>
            <person name="Wu P."/>
            <person name="Xiong Z."/>
            <person name="Liu N."/>
            <person name="Zhao N."/>
            <person name="Ji M."/>
            <person name="Qiu Y."/>
            <person name="Yang B."/>
        </authorList>
    </citation>
    <scope>NUCLEOTIDE SEQUENCE [LARGE SCALE GENOMIC DNA]</scope>
    <source>
        <strain evidence="1">Ann1</strain>
    </source>
</reference>
<proteinExistence type="predicted"/>
<evidence type="ECO:0000313" key="2">
    <source>
        <dbReference type="Proteomes" id="UP000824533"/>
    </source>
</evidence>
<keyword evidence="2" id="KW-1185">Reference proteome</keyword>
<dbReference type="Proteomes" id="UP000824533">
    <property type="component" value="Linkage Group LG05"/>
</dbReference>
<evidence type="ECO:0000313" key="1">
    <source>
        <dbReference type="EMBL" id="KAJ0181000.1"/>
    </source>
</evidence>